<name>A0ABR1YCX9_9PEZI</name>
<feature type="compositionally biased region" description="Basic residues" evidence="1">
    <location>
        <begin position="1"/>
        <end position="14"/>
    </location>
</feature>
<keyword evidence="3" id="KW-1185">Reference proteome</keyword>
<evidence type="ECO:0000256" key="1">
    <source>
        <dbReference type="SAM" id="MobiDB-lite"/>
    </source>
</evidence>
<organism evidence="2 3">
    <name type="scientific">Phyllosticta capitalensis</name>
    <dbReference type="NCBI Taxonomy" id="121624"/>
    <lineage>
        <taxon>Eukaryota</taxon>
        <taxon>Fungi</taxon>
        <taxon>Dikarya</taxon>
        <taxon>Ascomycota</taxon>
        <taxon>Pezizomycotina</taxon>
        <taxon>Dothideomycetes</taxon>
        <taxon>Dothideomycetes incertae sedis</taxon>
        <taxon>Botryosphaeriales</taxon>
        <taxon>Phyllostictaceae</taxon>
        <taxon>Phyllosticta</taxon>
    </lineage>
</organism>
<comment type="caution">
    <text evidence="2">The sequence shown here is derived from an EMBL/GenBank/DDBJ whole genome shotgun (WGS) entry which is preliminary data.</text>
</comment>
<feature type="compositionally biased region" description="Pro residues" evidence="1">
    <location>
        <begin position="135"/>
        <end position="144"/>
    </location>
</feature>
<reference evidence="2 3" key="1">
    <citation type="submission" date="2024-04" db="EMBL/GenBank/DDBJ databases">
        <title>Phyllosticta paracitricarpa is synonymous to the EU quarantine fungus P. citricarpa based on phylogenomic analyses.</title>
        <authorList>
            <consortium name="Lawrence Berkeley National Laboratory"/>
            <person name="Van Ingen-Buijs V.A."/>
            <person name="Van Westerhoven A.C."/>
            <person name="Haridas S."/>
            <person name="Skiadas P."/>
            <person name="Martin F."/>
            <person name="Groenewald J.Z."/>
            <person name="Crous P.W."/>
            <person name="Seidl M.F."/>
        </authorList>
    </citation>
    <scope>NUCLEOTIDE SEQUENCE [LARGE SCALE GENOMIC DNA]</scope>
    <source>
        <strain evidence="2 3">CBS 123374</strain>
    </source>
</reference>
<feature type="region of interest" description="Disordered" evidence="1">
    <location>
        <begin position="1"/>
        <end position="43"/>
    </location>
</feature>
<evidence type="ECO:0000313" key="2">
    <source>
        <dbReference type="EMBL" id="KAK8225783.1"/>
    </source>
</evidence>
<dbReference type="Proteomes" id="UP001492380">
    <property type="component" value="Unassembled WGS sequence"/>
</dbReference>
<evidence type="ECO:0000313" key="3">
    <source>
        <dbReference type="Proteomes" id="UP001492380"/>
    </source>
</evidence>
<proteinExistence type="predicted"/>
<protein>
    <submittedName>
        <fullName evidence="2">Uncharacterized protein</fullName>
    </submittedName>
</protein>
<gene>
    <name evidence="2" type="ORF">HDK90DRAFT_541901</name>
</gene>
<sequence length="287" mass="32766">MGHGKKSKKSKAQQKLREDPKSPSKKPRHDPEDPSEEPPSKIDRLIELMDNLNESSRANLAHFKGMNSRIDVTLDRTRAVEQGLVEVADLVKKANAPPTPLSREDIVAWNTSRMPPPPTPLEREEETASRKDSLMPPPSLPNKGPPRGYFSNAPWRTLVQFEILETLASIWNPERWGQGLQVHLYHLLHSEHQHHCPWLPKYDAPKYSLSPDVELFYELKKIIMAYRTFYKKLLVLRAELELAIFALMDRPGMVEVEANNTDEDRELTSSLLRALLGGTNFNVLCPQ</sequence>
<accession>A0ABR1YCX9</accession>
<dbReference type="EMBL" id="JBBWRZ010000011">
    <property type="protein sequence ID" value="KAK8225783.1"/>
    <property type="molecule type" value="Genomic_DNA"/>
</dbReference>
<feature type="region of interest" description="Disordered" evidence="1">
    <location>
        <begin position="110"/>
        <end position="146"/>
    </location>
</feature>